<feature type="region of interest" description="Disordered" evidence="1">
    <location>
        <begin position="157"/>
        <end position="184"/>
    </location>
</feature>
<reference evidence="2" key="2">
    <citation type="submission" date="2016-05" db="EMBL/GenBank/DDBJ databases">
        <title>Comparative analysis highlights variable genome content of wheat rusts and divergence of the mating loci.</title>
        <authorList>
            <person name="Cuomo C.A."/>
            <person name="Bakkeren G."/>
            <person name="Szabo L."/>
            <person name="Khalil H."/>
            <person name="Joly D."/>
            <person name="Goldberg J."/>
            <person name="Young S."/>
            <person name="Zeng Q."/>
            <person name="Fellers J."/>
        </authorList>
    </citation>
    <scope>NUCLEOTIDE SEQUENCE [LARGE SCALE GENOMIC DNA]</scope>
    <source>
        <strain evidence="2">1-1 BBBD Race 1</strain>
    </source>
</reference>
<feature type="compositionally biased region" description="Basic residues" evidence="1">
    <location>
        <begin position="238"/>
        <end position="250"/>
    </location>
</feature>
<keyword evidence="4" id="KW-1185">Reference proteome</keyword>
<evidence type="ECO:0000313" key="3">
    <source>
        <dbReference type="EnsemblFungi" id="PTTG_06665-t43_1-p1"/>
    </source>
</evidence>
<feature type="compositionally biased region" description="Low complexity" evidence="1">
    <location>
        <begin position="896"/>
        <end position="907"/>
    </location>
</feature>
<feature type="compositionally biased region" description="Basic and acidic residues" evidence="1">
    <location>
        <begin position="311"/>
        <end position="339"/>
    </location>
</feature>
<feature type="region of interest" description="Disordered" evidence="1">
    <location>
        <begin position="1059"/>
        <end position="1186"/>
    </location>
</feature>
<feature type="region of interest" description="Disordered" evidence="1">
    <location>
        <begin position="890"/>
        <end position="970"/>
    </location>
</feature>
<feature type="compositionally biased region" description="Basic and acidic residues" evidence="1">
    <location>
        <begin position="703"/>
        <end position="730"/>
    </location>
</feature>
<evidence type="ECO:0000313" key="2">
    <source>
        <dbReference type="EMBL" id="OAV99479.1"/>
    </source>
</evidence>
<feature type="compositionally biased region" description="Polar residues" evidence="1">
    <location>
        <begin position="68"/>
        <end position="82"/>
    </location>
</feature>
<feature type="compositionally biased region" description="Low complexity" evidence="1">
    <location>
        <begin position="340"/>
        <end position="353"/>
    </location>
</feature>
<feature type="region of interest" description="Disordered" evidence="1">
    <location>
        <begin position="1234"/>
        <end position="1281"/>
    </location>
</feature>
<dbReference type="EnsemblFungi" id="PTTG_06665-t43_1">
    <property type="protein sequence ID" value="PTTG_06665-t43_1-p1"/>
    <property type="gene ID" value="PTTG_06665"/>
</dbReference>
<feature type="compositionally biased region" description="Basic and acidic residues" evidence="1">
    <location>
        <begin position="572"/>
        <end position="584"/>
    </location>
</feature>
<reference evidence="2" key="1">
    <citation type="submission" date="2009-11" db="EMBL/GenBank/DDBJ databases">
        <authorList>
            <consortium name="The Broad Institute Genome Sequencing Platform"/>
            <person name="Ward D."/>
            <person name="Feldgarden M."/>
            <person name="Earl A."/>
            <person name="Young S.K."/>
            <person name="Zeng Q."/>
            <person name="Koehrsen M."/>
            <person name="Alvarado L."/>
            <person name="Berlin A."/>
            <person name="Bochicchio J."/>
            <person name="Borenstein D."/>
            <person name="Chapman S.B."/>
            <person name="Chen Z."/>
            <person name="Engels R."/>
            <person name="Freedman E."/>
            <person name="Gellesch M."/>
            <person name="Goldberg J."/>
            <person name="Griggs A."/>
            <person name="Gujja S."/>
            <person name="Heilman E."/>
            <person name="Heiman D."/>
            <person name="Hepburn T."/>
            <person name="Howarth C."/>
            <person name="Jen D."/>
            <person name="Larson L."/>
            <person name="Lewis B."/>
            <person name="Mehta T."/>
            <person name="Park D."/>
            <person name="Pearson M."/>
            <person name="Roberts A."/>
            <person name="Saif S."/>
            <person name="Shea T."/>
            <person name="Shenoy N."/>
            <person name="Sisk P."/>
            <person name="Stolte C."/>
            <person name="Sykes S."/>
            <person name="Thomson T."/>
            <person name="Walk T."/>
            <person name="White J."/>
            <person name="Yandava C."/>
            <person name="Izard J."/>
            <person name="Baranova O.V."/>
            <person name="Blanton J.M."/>
            <person name="Tanner A.C."/>
            <person name="Dewhirst F.E."/>
            <person name="Haas B."/>
            <person name="Nusbaum C."/>
            <person name="Birren B."/>
        </authorList>
    </citation>
    <scope>NUCLEOTIDE SEQUENCE [LARGE SCALE GENOMIC DNA]</scope>
    <source>
        <strain evidence="2">1-1 BBBD Race 1</strain>
    </source>
</reference>
<sequence>MAADDDTKPSKQQLSLLQHHHGIKHDLAWPGPRTPTIVLDQVLLPLSPTDDPLILKVSPRHPGHYYSASPSYRQKTATQITHQPDHRPSAATTRTSGSDTIQHHRLIEISNQDPLTRRNRSMASPATPPKPRIWDEDNAFHAFQVEHAKLGVDLTISRDESPAETSDAQRTRANGQKKHKVSMGHVEIVMSELDKARFKTQQSRNRFQVRYSSDGYRNLEIEETQQNGSSSTTPANISHHHHHHHHHHQENHRSPSPSPGPLEQQSPDPQEHDALPDSGSASSHEHFRTRCRSPIIRHQSHESISSSSSKEQPHSPANHEPEQQTERRSPYEAVEREEFTSSSSSKEQSGSPSNHEAEQVERGSSYEAAKPEYSSPRLSTENRIFSSPSRRAPSSPAADESEEEARYTTTKQEEFSPELLAESRLETPFPADDHPSHLENGPSNLVPTSTLPDLAPVPFITRISPGGFLRESEERQSHASPIDQDASRIDQGGFLRESEERESHASPIDQDATCTDQRVSRINQAASYITQDEPRTEQGVSYMSPDVSRDGRDVTRNPISSQPQVPGVMDSDSDRGGRSDEEIASRLCSVESGYDLPDDRHGDHGEQEEYGEEEEEEEEYGDGTTTEEESVRPPSPAHRSSPDIAENSQTNPIPISSSASPSVDLPSCLPQSPHRPHSLRSTAELTDSERSDLQSENEDDDCSRDSKVSHRDSQRSERHSSGGLDWRAEQSQDEEREQSSPPVINHSSHRPESSTSGSPEISRLPRPESLPSESQDVDQSVSLDDLTMFKAQGNLKHFTSTPRGVLHHPVPFPAVRSLTAGRAPSNIAGPSASPIVEIVSSDPKVAARAAAILKVHHGFIPRGCKVENTGLIGDDDLEREMELSIQREEADRSLRLHASSTTTSSAHPNPLRTVQAKSMLHQRRTDSSHASTNNLSTETERQETPEPHHHSRPGPSSVPSTTRQSSSRRMMHHSYFKSLKEELQQLNYRPNMLSWSQTDWKILEFCFKRIERKQPLEDCVKPEDVVLKMLEALDLSPHDCQSEWEWTKMIHRVIALQKRRSLDPSRRSRGSSATTPTSHRPMVTRPRSGISRHQSGASGSSSGILSGGPAVPSSVKEEEDVPREEVRGVYPSLEPVRRAFSRSRSSTPLPPCPKDRPGETGGAHSVSPAPSKHRPSIPQAPPISARFRRQSLRNIVAYWRARGPRRVGKGKIWTVVAAFEARFDALAASLLPPPSILITPDTDRPSSSRPNKRGLDSSAHTINPSSASTTTTTTTTCSSSNTNTMFHPSFVNDFYSEHSHLLPTAPTPRSWKKQRKT</sequence>
<feature type="compositionally biased region" description="Low complexity" evidence="1">
    <location>
        <begin position="1095"/>
        <end position="1108"/>
    </location>
</feature>
<feature type="region of interest" description="Disordered" evidence="1">
    <location>
        <begin position="224"/>
        <end position="779"/>
    </location>
</feature>
<dbReference type="Proteomes" id="UP000005240">
    <property type="component" value="Unassembled WGS sequence"/>
</dbReference>
<dbReference type="EMBL" id="ADAS02000003">
    <property type="protein sequence ID" value="OAV99479.1"/>
    <property type="molecule type" value="Genomic_DNA"/>
</dbReference>
<feature type="compositionally biased region" description="Basic and acidic residues" evidence="1">
    <location>
        <begin position="597"/>
        <end position="607"/>
    </location>
</feature>
<feature type="compositionally biased region" description="Polar residues" evidence="1">
    <location>
        <begin position="512"/>
        <end position="530"/>
    </location>
</feature>
<feature type="compositionally biased region" description="Low complexity" evidence="1">
    <location>
        <begin position="652"/>
        <end position="667"/>
    </location>
</feature>
<reference evidence="3 4" key="3">
    <citation type="journal article" date="2017" name="G3 (Bethesda)">
        <title>Comparative analysis highlights variable genome content of wheat rusts and divergence of the mating loci.</title>
        <authorList>
            <person name="Cuomo C.A."/>
            <person name="Bakkeren G."/>
            <person name="Khalil H.B."/>
            <person name="Panwar V."/>
            <person name="Joly D."/>
            <person name="Linning R."/>
            <person name="Sakthikumar S."/>
            <person name="Song X."/>
            <person name="Adiconis X."/>
            <person name="Fan L."/>
            <person name="Goldberg J.M."/>
            <person name="Levin J.Z."/>
            <person name="Young S."/>
            <person name="Zeng Q."/>
            <person name="Anikster Y."/>
            <person name="Bruce M."/>
            <person name="Wang M."/>
            <person name="Yin C."/>
            <person name="McCallum B."/>
            <person name="Szabo L.J."/>
            <person name="Hulbert S."/>
            <person name="Chen X."/>
            <person name="Fellers J.P."/>
        </authorList>
    </citation>
    <scope>NUCLEOTIDE SEQUENCE</scope>
    <source>
        <strain evidence="3">isolate 1-1 / race 1 (BBBD)</strain>
        <strain evidence="4">Isolate 1-1 / race 1 (BBBD)</strain>
    </source>
</reference>
<feature type="compositionally biased region" description="Polar residues" evidence="1">
    <location>
        <begin position="163"/>
        <end position="174"/>
    </location>
</feature>
<evidence type="ECO:0000256" key="1">
    <source>
        <dbReference type="SAM" id="MobiDB-lite"/>
    </source>
</evidence>
<feature type="compositionally biased region" description="Polar residues" evidence="1">
    <location>
        <begin position="376"/>
        <end position="385"/>
    </location>
</feature>
<feature type="compositionally biased region" description="Polar residues" evidence="1">
    <location>
        <begin position="90"/>
        <end position="100"/>
    </location>
</feature>
<reference evidence="3" key="4">
    <citation type="submission" date="2025-05" db="UniProtKB">
        <authorList>
            <consortium name="EnsemblFungi"/>
        </authorList>
    </citation>
    <scope>IDENTIFICATION</scope>
    <source>
        <strain evidence="3">isolate 1-1 / race 1 (BBBD)</strain>
    </source>
</reference>
<dbReference type="OrthoDB" id="3258279at2759"/>
<name>A0A180H4I4_PUCT1</name>
<feature type="compositionally biased region" description="Low complexity" evidence="1">
    <location>
        <begin position="1261"/>
        <end position="1281"/>
    </location>
</feature>
<feature type="compositionally biased region" description="Basic and acidic residues" evidence="1">
    <location>
        <begin position="938"/>
        <end position="948"/>
    </location>
</feature>
<feature type="compositionally biased region" description="Low complexity" evidence="1">
    <location>
        <begin position="955"/>
        <end position="968"/>
    </location>
</feature>
<feature type="region of interest" description="Disordered" evidence="1">
    <location>
        <begin position="65"/>
        <end position="132"/>
    </location>
</feature>
<feature type="compositionally biased region" description="Basic and acidic residues" evidence="1">
    <location>
        <begin position="421"/>
        <end position="437"/>
    </location>
</feature>
<feature type="compositionally biased region" description="Polar residues" evidence="1">
    <location>
        <begin position="441"/>
        <end position="451"/>
    </location>
</feature>
<protein>
    <submittedName>
        <fullName evidence="2 3">Uncharacterized protein</fullName>
    </submittedName>
</protein>
<dbReference type="VEuPathDB" id="FungiDB:PTTG_06665"/>
<feature type="compositionally biased region" description="Polar residues" evidence="1">
    <location>
        <begin position="224"/>
        <end position="236"/>
    </location>
</feature>
<feature type="compositionally biased region" description="Polar residues" evidence="1">
    <location>
        <begin position="928"/>
        <end position="937"/>
    </location>
</feature>
<feature type="compositionally biased region" description="Acidic residues" evidence="1">
    <location>
        <begin position="608"/>
        <end position="628"/>
    </location>
</feature>
<gene>
    <name evidence="2" type="ORF">PTTG_06665</name>
</gene>
<feature type="compositionally biased region" description="Low complexity" evidence="1">
    <location>
        <begin position="386"/>
        <end position="398"/>
    </location>
</feature>
<proteinExistence type="predicted"/>
<evidence type="ECO:0000313" key="4">
    <source>
        <dbReference type="Proteomes" id="UP000005240"/>
    </source>
</evidence>
<organism evidence="2">
    <name type="scientific">Puccinia triticina (isolate 1-1 / race 1 (BBBD))</name>
    <name type="common">Brown leaf rust fungus</name>
    <dbReference type="NCBI Taxonomy" id="630390"/>
    <lineage>
        <taxon>Eukaryota</taxon>
        <taxon>Fungi</taxon>
        <taxon>Dikarya</taxon>
        <taxon>Basidiomycota</taxon>
        <taxon>Pucciniomycotina</taxon>
        <taxon>Pucciniomycetes</taxon>
        <taxon>Pucciniales</taxon>
        <taxon>Pucciniaceae</taxon>
        <taxon>Puccinia</taxon>
    </lineage>
</organism>
<accession>A0A180H4I4</accession>